<evidence type="ECO:0000256" key="1">
    <source>
        <dbReference type="SAM" id="MobiDB-lite"/>
    </source>
</evidence>
<feature type="compositionally biased region" description="Polar residues" evidence="1">
    <location>
        <begin position="134"/>
        <end position="156"/>
    </location>
</feature>
<feature type="region of interest" description="Disordered" evidence="1">
    <location>
        <begin position="174"/>
        <end position="206"/>
    </location>
</feature>
<dbReference type="EMBL" id="BMAU01021358">
    <property type="protein sequence ID" value="GFY21594.1"/>
    <property type="molecule type" value="Genomic_DNA"/>
</dbReference>
<feature type="region of interest" description="Disordered" evidence="1">
    <location>
        <begin position="1"/>
        <end position="31"/>
    </location>
</feature>
<feature type="compositionally biased region" description="Polar residues" evidence="1">
    <location>
        <begin position="112"/>
        <end position="124"/>
    </location>
</feature>
<dbReference type="AlphaFoldDB" id="A0A8X6VSX5"/>
<organism evidence="3 4">
    <name type="scientific">Trichonephila clavipes</name>
    <name type="common">Golden silk orbweaver</name>
    <name type="synonym">Nephila clavipes</name>
    <dbReference type="NCBI Taxonomy" id="2585209"/>
    <lineage>
        <taxon>Eukaryota</taxon>
        <taxon>Metazoa</taxon>
        <taxon>Ecdysozoa</taxon>
        <taxon>Arthropoda</taxon>
        <taxon>Chelicerata</taxon>
        <taxon>Arachnida</taxon>
        <taxon>Araneae</taxon>
        <taxon>Araneomorphae</taxon>
        <taxon>Entelegynae</taxon>
        <taxon>Araneoidea</taxon>
        <taxon>Nephilidae</taxon>
        <taxon>Trichonephila</taxon>
    </lineage>
</organism>
<sequence>MASNQDLTNIMELSLPSSNESTRPGTPTETNCDRLISIKNDIEKFSIVVENTKAGLKTLLFAGIPESDPTILDHNRRLEEYQRLRQLAEGEFTSQPYCNTPGCTIHHTPSCSPIKPSQSISKTSAIKRKENEGGYTSPSSRQIAKTRRTTSNNDNNFKIDLRNKFNNLRIEQVAGPSLSETVNTQDKDTPNTTSNTNTDTTTKANSKLLPPPVFLEITTEYRSQMKVLNAKYPKLRSKMTGEYLKLYTDTDDEYYEIQAFLESIKYKFFSITPKKDRPIKVVIKGLPRDTDTKDIHSDLIDAGFTVLKVTQLIGKITKEKIPVFLVSLPRNITNAKIFELKKLSYLSVNVEGYESNGVTQCYSCNKFNHTADNCRLTPRCLKCGENHQTSECQIQRIENAFCINCQKFGHMANYAKCPLYPKQKKVTTSNTKNNYTSIVNSLVRPNFSYAQATNSNTSNPQQQVAPPVKAPPATKTQTQANRVPTPPQQVNSNQNSNAALITQTLQGIIQALTTLTAQISNMNFSNNTPQINKSRKSKNLKKRELCALIEAIYDDDDE</sequence>
<feature type="domain" description="CCHC-type" evidence="2">
    <location>
        <begin position="360"/>
        <end position="376"/>
    </location>
</feature>
<accession>A0A8X6VSX5</accession>
<dbReference type="Pfam" id="PF07530">
    <property type="entry name" value="PRE_C2HC"/>
    <property type="match status" value="1"/>
</dbReference>
<dbReference type="InterPro" id="IPR006579">
    <property type="entry name" value="Pre_C2HC_dom"/>
</dbReference>
<evidence type="ECO:0000259" key="2">
    <source>
        <dbReference type="SMART" id="SM00343"/>
    </source>
</evidence>
<keyword evidence="4" id="KW-1185">Reference proteome</keyword>
<feature type="region of interest" description="Disordered" evidence="1">
    <location>
        <begin position="112"/>
        <end position="158"/>
    </location>
</feature>
<dbReference type="Proteomes" id="UP000887159">
    <property type="component" value="Unassembled WGS sequence"/>
</dbReference>
<feature type="compositionally biased region" description="Polar residues" evidence="1">
    <location>
        <begin position="15"/>
        <end position="30"/>
    </location>
</feature>
<feature type="region of interest" description="Disordered" evidence="1">
    <location>
        <begin position="451"/>
        <end position="493"/>
    </location>
</feature>
<reference evidence="3" key="1">
    <citation type="submission" date="2020-08" db="EMBL/GenBank/DDBJ databases">
        <title>Multicomponent nature underlies the extraordinary mechanical properties of spider dragline silk.</title>
        <authorList>
            <person name="Kono N."/>
            <person name="Nakamura H."/>
            <person name="Mori M."/>
            <person name="Yoshida Y."/>
            <person name="Ohtoshi R."/>
            <person name="Malay A.D."/>
            <person name="Moran D.A.P."/>
            <person name="Tomita M."/>
            <person name="Numata K."/>
            <person name="Arakawa K."/>
        </authorList>
    </citation>
    <scope>NUCLEOTIDE SEQUENCE</scope>
</reference>
<feature type="domain" description="CCHC-type" evidence="2">
    <location>
        <begin position="379"/>
        <end position="394"/>
    </location>
</feature>
<evidence type="ECO:0000313" key="3">
    <source>
        <dbReference type="EMBL" id="GFY21594.1"/>
    </source>
</evidence>
<proteinExistence type="predicted"/>
<feature type="domain" description="CCHC-type" evidence="2">
    <location>
        <begin position="401"/>
        <end position="419"/>
    </location>
</feature>
<protein>
    <submittedName>
        <fullName evidence="3">Nucleic-acid-binding protein from transposon X-element</fullName>
    </submittedName>
</protein>
<feature type="compositionally biased region" description="Low complexity" evidence="1">
    <location>
        <begin position="190"/>
        <end position="206"/>
    </location>
</feature>
<dbReference type="InterPro" id="IPR001878">
    <property type="entry name" value="Znf_CCHC"/>
</dbReference>
<evidence type="ECO:0000313" key="4">
    <source>
        <dbReference type="Proteomes" id="UP000887159"/>
    </source>
</evidence>
<dbReference type="SMART" id="SM00343">
    <property type="entry name" value="ZnF_C2HC"/>
    <property type="match status" value="3"/>
</dbReference>
<comment type="caution">
    <text evidence="3">The sequence shown here is derived from an EMBL/GenBank/DDBJ whole genome shotgun (WGS) entry which is preliminary data.</text>
</comment>
<feature type="compositionally biased region" description="Low complexity" evidence="1">
    <location>
        <begin position="460"/>
        <end position="478"/>
    </location>
</feature>
<dbReference type="Gene3D" id="4.10.60.10">
    <property type="entry name" value="Zinc finger, CCHC-type"/>
    <property type="match status" value="1"/>
</dbReference>
<gene>
    <name evidence="3" type="primary">ORF1</name>
    <name evidence="3" type="ORF">TNCV_1167391</name>
</gene>
<dbReference type="GO" id="GO:0008270">
    <property type="term" value="F:zinc ion binding"/>
    <property type="evidence" value="ECO:0007669"/>
    <property type="project" value="InterPro"/>
</dbReference>
<dbReference type="GO" id="GO:0003676">
    <property type="term" value="F:nucleic acid binding"/>
    <property type="evidence" value="ECO:0007669"/>
    <property type="project" value="InterPro"/>
</dbReference>
<name>A0A8X6VSX5_TRICX</name>